<dbReference type="STRING" id="764298.STRMA_1876"/>
<evidence type="ECO:0000259" key="1">
    <source>
        <dbReference type="Pfam" id="PF00857"/>
    </source>
</evidence>
<comment type="caution">
    <text evidence="2">The sequence shown here is derived from an EMBL/GenBank/DDBJ whole genome shotgun (WGS) entry which is preliminary data.</text>
</comment>
<reference evidence="2 3" key="1">
    <citation type="journal article" date="2014" name="Int. J. Syst. Evol. Microbiol.">
        <title>Phylogenomics and the dynamic genome evolution of the genus Streptococcus.</title>
        <authorList>
            <consortium name="The Broad Institute Genome Sequencing Platform"/>
            <person name="Richards V.P."/>
            <person name="Palmer S.R."/>
            <person name="Pavinski Bitar P.D."/>
            <person name="Qin X."/>
            <person name="Weinstock G.M."/>
            <person name="Highlander S.K."/>
            <person name="Town C.D."/>
            <person name="Burne R.A."/>
            <person name="Stanhope M.J."/>
        </authorList>
    </citation>
    <scope>NUCLEOTIDE SEQUENCE [LARGE SCALE GENOMIC DNA]</scope>
    <source>
        <strain evidence="2 3">NCTC 11558</strain>
    </source>
</reference>
<organism evidence="2 3">
    <name type="scientific">Streptococcus macacae NCTC 11558</name>
    <dbReference type="NCBI Taxonomy" id="764298"/>
    <lineage>
        <taxon>Bacteria</taxon>
        <taxon>Bacillati</taxon>
        <taxon>Bacillota</taxon>
        <taxon>Bacilli</taxon>
        <taxon>Lactobacillales</taxon>
        <taxon>Streptococcaceae</taxon>
        <taxon>Streptococcus</taxon>
    </lineage>
</organism>
<keyword evidence="3" id="KW-1185">Reference proteome</keyword>
<dbReference type="RefSeq" id="WP_003080399.1">
    <property type="nucleotide sequence ID" value="NZ_AEUW02000001.1"/>
</dbReference>
<accession>G5JWD0</accession>
<feature type="domain" description="Isochorismatase-like" evidence="1">
    <location>
        <begin position="5"/>
        <end position="135"/>
    </location>
</feature>
<evidence type="ECO:0000313" key="3">
    <source>
        <dbReference type="Proteomes" id="UP000003573"/>
    </source>
</evidence>
<dbReference type="Pfam" id="PF00857">
    <property type="entry name" value="Isochorismatase"/>
    <property type="match status" value="1"/>
</dbReference>
<keyword evidence="2" id="KW-0378">Hydrolase</keyword>
<dbReference type="Gene3D" id="3.40.50.850">
    <property type="entry name" value="Isochorismatase-like"/>
    <property type="match status" value="1"/>
</dbReference>
<dbReference type="EMBL" id="AEUW02000001">
    <property type="protein sequence ID" value="EHJ52413.1"/>
    <property type="molecule type" value="Genomic_DNA"/>
</dbReference>
<sequence length="153" mass="17459">MADYLLVIDMQEDYIGEGCPYPDPTLVQTVNEKILSYPSQRVFYVTNRFLWEWQSHKQIAKNLLKVSHCVYEKRLPSCFSNTDLKKQLSTASSLEFVGVDGNGCVHFSVLSAIKLGYQVSCDLDCIGILNKAKFAKTLQKWKKREVEIKGELS</sequence>
<dbReference type="Proteomes" id="UP000003573">
    <property type="component" value="Unassembled WGS sequence"/>
</dbReference>
<evidence type="ECO:0000313" key="2">
    <source>
        <dbReference type="EMBL" id="EHJ52413.1"/>
    </source>
</evidence>
<dbReference type="EC" id="3.-.-.-" evidence="2"/>
<dbReference type="InterPro" id="IPR036380">
    <property type="entry name" value="Isochorismatase-like_sf"/>
</dbReference>
<protein>
    <submittedName>
        <fullName evidence="2">Isochorismatase family protein</fullName>
        <ecNumber evidence="2">3.-.-.-</ecNumber>
    </submittedName>
</protein>
<dbReference type="OrthoDB" id="9785724at2"/>
<dbReference type="SUPFAM" id="SSF52499">
    <property type="entry name" value="Isochorismatase-like hydrolases"/>
    <property type="match status" value="1"/>
</dbReference>
<dbReference type="AlphaFoldDB" id="G5JWD0"/>
<name>G5JWD0_9STRE</name>
<dbReference type="GO" id="GO:0016787">
    <property type="term" value="F:hydrolase activity"/>
    <property type="evidence" value="ECO:0007669"/>
    <property type="project" value="UniProtKB-KW"/>
</dbReference>
<proteinExistence type="predicted"/>
<dbReference type="eggNOG" id="COG1335">
    <property type="taxonomic scope" value="Bacteria"/>
</dbReference>
<gene>
    <name evidence="2" type="ORF">STRMA_1876</name>
</gene>
<dbReference type="InterPro" id="IPR000868">
    <property type="entry name" value="Isochorismatase-like_dom"/>
</dbReference>